<keyword evidence="7 12" id="KW-0812">Transmembrane</keyword>
<keyword evidence="8" id="KW-0418">Kinase</keyword>
<feature type="transmembrane region" description="Helical" evidence="12">
    <location>
        <begin position="441"/>
        <end position="466"/>
    </location>
</feature>
<keyword evidence="2" id="KW-0813">Transport</keyword>
<accession>A0ABS5PKW8</accession>
<dbReference type="InterPro" id="IPR001127">
    <property type="entry name" value="PTS_EIIA_1_perm"/>
</dbReference>
<dbReference type="CDD" id="cd00212">
    <property type="entry name" value="PTS_IIB_glc"/>
    <property type="match status" value="1"/>
</dbReference>
<comment type="caution">
    <text evidence="16">The sequence shown here is derived from an EMBL/GenBank/DDBJ whole genome shotgun (WGS) entry which is preliminary data.</text>
</comment>
<keyword evidence="9 12" id="KW-1133">Transmembrane helix</keyword>
<dbReference type="InterPro" id="IPR036878">
    <property type="entry name" value="Glu_permease_IIB"/>
</dbReference>
<dbReference type="GO" id="GO:0016740">
    <property type="term" value="F:transferase activity"/>
    <property type="evidence" value="ECO:0007669"/>
    <property type="project" value="UniProtKB-KW"/>
</dbReference>
<dbReference type="Gene3D" id="2.70.70.10">
    <property type="entry name" value="Glucose Permease (Domain IIA)"/>
    <property type="match status" value="1"/>
</dbReference>
<keyword evidence="17" id="KW-1185">Reference proteome</keyword>
<evidence type="ECO:0000256" key="7">
    <source>
        <dbReference type="ARBA" id="ARBA00022692"/>
    </source>
</evidence>
<evidence type="ECO:0000256" key="12">
    <source>
        <dbReference type="SAM" id="Phobius"/>
    </source>
</evidence>
<dbReference type="NCBIfam" id="TIGR00830">
    <property type="entry name" value="PTBA"/>
    <property type="match status" value="1"/>
</dbReference>
<dbReference type="Gene3D" id="3.30.1360.60">
    <property type="entry name" value="Glucose permease domain IIB"/>
    <property type="match status" value="1"/>
</dbReference>
<feature type="domain" description="PTS EIIC type-1" evidence="15">
    <location>
        <begin position="105"/>
        <end position="477"/>
    </location>
</feature>
<dbReference type="EMBL" id="JAHBCL010000001">
    <property type="protein sequence ID" value="MBS7525211.1"/>
    <property type="molecule type" value="Genomic_DNA"/>
</dbReference>
<dbReference type="InterPro" id="IPR018113">
    <property type="entry name" value="PTrfase_EIIB_Cys"/>
</dbReference>
<keyword evidence="5 16" id="KW-0808">Transferase</keyword>
<evidence type="ECO:0000256" key="9">
    <source>
        <dbReference type="ARBA" id="ARBA00022989"/>
    </source>
</evidence>
<dbReference type="PROSITE" id="PS01035">
    <property type="entry name" value="PTS_EIIB_TYPE_1_CYS"/>
    <property type="match status" value="1"/>
</dbReference>
<dbReference type="PANTHER" id="PTHR30175:SF1">
    <property type="entry name" value="PTS SYSTEM ARBUTIN-, CELLOBIOSE-, AND SALICIN-SPECIFIC EIIBC COMPONENT-RELATED"/>
    <property type="match status" value="1"/>
</dbReference>
<dbReference type="SUPFAM" id="SSF55604">
    <property type="entry name" value="Glucose permease domain IIB"/>
    <property type="match status" value="1"/>
</dbReference>
<evidence type="ECO:0000256" key="8">
    <source>
        <dbReference type="ARBA" id="ARBA00022777"/>
    </source>
</evidence>
<evidence type="ECO:0000313" key="16">
    <source>
        <dbReference type="EMBL" id="MBS7525211.1"/>
    </source>
</evidence>
<evidence type="ECO:0000259" key="14">
    <source>
        <dbReference type="PROSITE" id="PS51098"/>
    </source>
</evidence>
<dbReference type="PROSITE" id="PS51098">
    <property type="entry name" value="PTS_EIIB_TYPE_1"/>
    <property type="match status" value="1"/>
</dbReference>
<dbReference type="InterPro" id="IPR003352">
    <property type="entry name" value="PTS_EIIC"/>
</dbReference>
<gene>
    <name evidence="16" type="ORF">KHM83_00825</name>
</gene>
<evidence type="ECO:0000256" key="11">
    <source>
        <dbReference type="PROSITE-ProRule" id="PRU00421"/>
    </source>
</evidence>
<dbReference type="SUPFAM" id="SSF51261">
    <property type="entry name" value="Duplicated hybrid motif"/>
    <property type="match status" value="1"/>
</dbReference>
<dbReference type="PANTHER" id="PTHR30175">
    <property type="entry name" value="PHOSPHOTRANSFERASE SYSTEM TRANSPORT PROTEIN"/>
    <property type="match status" value="1"/>
</dbReference>
<keyword evidence="10 12" id="KW-0472">Membrane</keyword>
<evidence type="ECO:0000256" key="4">
    <source>
        <dbReference type="ARBA" id="ARBA00022597"/>
    </source>
</evidence>
<dbReference type="InterPro" id="IPR001996">
    <property type="entry name" value="PTS_IIB_1"/>
</dbReference>
<name>A0ABS5PKW8_9FIRM</name>
<feature type="transmembrane region" description="Helical" evidence="12">
    <location>
        <begin position="337"/>
        <end position="360"/>
    </location>
</feature>
<feature type="transmembrane region" description="Helical" evidence="12">
    <location>
        <begin position="174"/>
        <end position="194"/>
    </location>
</feature>
<feature type="transmembrane region" description="Helical" evidence="12">
    <location>
        <begin position="214"/>
        <end position="240"/>
    </location>
</feature>
<keyword evidence="4" id="KW-0762">Sugar transport</keyword>
<feature type="transmembrane region" description="Helical" evidence="12">
    <location>
        <begin position="302"/>
        <end position="325"/>
    </location>
</feature>
<evidence type="ECO:0000256" key="2">
    <source>
        <dbReference type="ARBA" id="ARBA00022448"/>
    </source>
</evidence>
<evidence type="ECO:0000256" key="6">
    <source>
        <dbReference type="ARBA" id="ARBA00022683"/>
    </source>
</evidence>
<dbReference type="RefSeq" id="WP_213234994.1">
    <property type="nucleotide sequence ID" value="NZ_JAHBCL010000001.1"/>
</dbReference>
<keyword evidence="3" id="KW-1003">Cell membrane</keyword>
<keyword evidence="6" id="KW-0598">Phosphotransferase system</keyword>
<dbReference type="InterPro" id="IPR050558">
    <property type="entry name" value="PTS_Sugar-Specific_Components"/>
</dbReference>
<dbReference type="Pfam" id="PF00367">
    <property type="entry name" value="PTS_EIIB"/>
    <property type="match status" value="1"/>
</dbReference>
<dbReference type="PROSITE" id="PS51093">
    <property type="entry name" value="PTS_EIIA_TYPE_1"/>
    <property type="match status" value="1"/>
</dbReference>
<feature type="transmembrane region" description="Helical" evidence="12">
    <location>
        <begin position="114"/>
        <end position="137"/>
    </location>
</feature>
<feature type="active site" description="Phosphocysteine intermediate; for EIIB activity" evidence="11">
    <location>
        <position position="28"/>
    </location>
</feature>
<proteinExistence type="predicted"/>
<feature type="transmembrane region" description="Helical" evidence="12">
    <location>
        <begin position="372"/>
        <end position="391"/>
    </location>
</feature>
<dbReference type="EC" id="2.7.1.-" evidence="16"/>
<organism evidence="16 17">
    <name type="scientific">Fusibacter paucivorans</name>
    <dbReference type="NCBI Taxonomy" id="76009"/>
    <lineage>
        <taxon>Bacteria</taxon>
        <taxon>Bacillati</taxon>
        <taxon>Bacillota</taxon>
        <taxon>Clostridia</taxon>
        <taxon>Eubacteriales</taxon>
        <taxon>Eubacteriales Family XII. Incertae Sedis</taxon>
        <taxon>Fusibacter</taxon>
    </lineage>
</organism>
<evidence type="ECO:0000259" key="15">
    <source>
        <dbReference type="PROSITE" id="PS51103"/>
    </source>
</evidence>
<feature type="transmembrane region" description="Helical" evidence="12">
    <location>
        <begin position="398"/>
        <end position="421"/>
    </location>
</feature>
<feature type="domain" description="PTS EIIB type-1" evidence="14">
    <location>
        <begin position="6"/>
        <end position="88"/>
    </location>
</feature>
<evidence type="ECO:0000259" key="13">
    <source>
        <dbReference type="PROSITE" id="PS51093"/>
    </source>
</evidence>
<evidence type="ECO:0000256" key="5">
    <source>
        <dbReference type="ARBA" id="ARBA00022679"/>
    </source>
</evidence>
<feature type="domain" description="PTS EIIA type-1" evidence="13">
    <location>
        <begin position="501"/>
        <end position="605"/>
    </location>
</feature>
<dbReference type="InterPro" id="IPR013013">
    <property type="entry name" value="PTS_EIIC_1"/>
</dbReference>
<evidence type="ECO:0000256" key="3">
    <source>
        <dbReference type="ARBA" id="ARBA00022475"/>
    </source>
</evidence>
<reference evidence="16 17" key="1">
    <citation type="submission" date="2021-05" db="EMBL/GenBank/DDBJ databases">
        <title>Fusibacter ferrireducens sp. nov., an anaerobic, sulfur- and Fe-reducing bacterium isolated from the mangrove sediment.</title>
        <authorList>
            <person name="Qiu D."/>
        </authorList>
    </citation>
    <scope>NUCLEOTIDE SEQUENCE [LARGE SCALE GENOMIC DNA]</scope>
    <source>
        <strain evidence="16 17">DSM 12116</strain>
    </source>
</reference>
<dbReference type="InterPro" id="IPR011297">
    <property type="entry name" value="PTS_IIABC_b_glu"/>
</dbReference>
<evidence type="ECO:0000256" key="10">
    <source>
        <dbReference type="ARBA" id="ARBA00023136"/>
    </source>
</evidence>
<evidence type="ECO:0000313" key="17">
    <source>
        <dbReference type="Proteomes" id="UP000746471"/>
    </source>
</evidence>
<feature type="transmembrane region" description="Helical" evidence="12">
    <location>
        <begin position="260"/>
        <end position="282"/>
    </location>
</feature>
<comment type="subcellular location">
    <subcellularLocation>
        <location evidence="1">Cell membrane</location>
        <topology evidence="1">Multi-pass membrane protein</topology>
    </subcellularLocation>
</comment>
<dbReference type="Pfam" id="PF00358">
    <property type="entry name" value="PTS_EIIA_1"/>
    <property type="match status" value="1"/>
</dbReference>
<evidence type="ECO:0000256" key="1">
    <source>
        <dbReference type="ARBA" id="ARBA00004651"/>
    </source>
</evidence>
<dbReference type="PROSITE" id="PS00371">
    <property type="entry name" value="PTS_EIIA_TYPE_1_HIS"/>
    <property type="match status" value="1"/>
</dbReference>
<sequence>MSSKYDQLSKDIIKNVGGKSNIAGVTHCITRLRFKLRDESKAKTDVIKALDGVVTVMQSGGQYQVVIGNHVPDVYESVIKVGNLSDLANSEGEAVKLSPGAALIDIISGVFQPALGALVATGMIKGFLALFVFFGWVDTAGGVYQVLYAVGDGFFHYLPIFLGYTAAKKFNSNLFVGMALGAALMYVNDVLAMASGEVIGTMFAGTDFAANIYATFFGLPITIPMAGYASSVVPVILAVFIASKLEKWLKTVIPDVVKSFLVPTITLVVVAPLTFIVVGPIASVLTSLIGVITNTVFSISPILAGLVLGALWQILVIFGLHWGVIPLSFVNLGALGYDFILSLVFAASFAQTAVVMALAFKSKDVKFKSFTIPVIISGFFGVTEPAIYGITLPRKLPFWISCVGAAIGGAIIGIFGVKTYMLGGLGVFGFPSYIDPATNNITGIFGALAGVGVAMVFSFVATMILYKEKEPVEVSASGDAPVQMIYAPIAGEIVPLNQVEDAAFSSEALGKGFAIMPKEGKVYAPVDGEIVTLFKTKHAIGIKTETGMEILIHVGMDTVKLNGEFFDAKINQGDFVKRGDLLLEFDMAGIKAAGYSLITPVVITNSDDYVDFALNNDRVATVNECVMSVI</sequence>
<dbReference type="Pfam" id="PF02378">
    <property type="entry name" value="PTS_EIIC"/>
    <property type="match status" value="1"/>
</dbReference>
<protein>
    <submittedName>
        <fullName evidence="16">Beta-glucoside-specific PTS transporter subunit IIABC</fullName>
        <ecNumber evidence="16">2.7.1.-</ecNumber>
    </submittedName>
</protein>
<dbReference type="Proteomes" id="UP000746471">
    <property type="component" value="Unassembled WGS sequence"/>
</dbReference>
<dbReference type="NCBIfam" id="TIGR01995">
    <property type="entry name" value="PTS-II-ABC-beta"/>
    <property type="match status" value="1"/>
</dbReference>
<dbReference type="PROSITE" id="PS51103">
    <property type="entry name" value="PTS_EIIC_TYPE_1"/>
    <property type="match status" value="1"/>
</dbReference>
<feature type="transmembrane region" description="Helical" evidence="12">
    <location>
        <begin position="143"/>
        <end position="162"/>
    </location>
</feature>
<dbReference type="InterPro" id="IPR011055">
    <property type="entry name" value="Dup_hybrid_motif"/>
</dbReference>
<dbReference type="CDD" id="cd00210">
    <property type="entry name" value="PTS_IIA_glc"/>
    <property type="match status" value="1"/>
</dbReference>